<comment type="caution">
    <text evidence="2">The sequence shown here is derived from an EMBL/GenBank/DDBJ whole genome shotgun (WGS) entry which is preliminary data.</text>
</comment>
<protein>
    <submittedName>
        <fullName evidence="2">Uncharacterized protein</fullName>
    </submittedName>
</protein>
<accession>A0A3M6UE95</accession>
<dbReference type="AlphaFoldDB" id="A0A3M6UE95"/>
<gene>
    <name evidence="2" type="ORF">pdam_00004741</name>
</gene>
<proteinExistence type="predicted"/>
<reference evidence="2 3" key="1">
    <citation type="journal article" date="2018" name="Sci. Rep.">
        <title>Comparative analysis of the Pocillopora damicornis genome highlights role of immune system in coral evolution.</title>
        <authorList>
            <person name="Cunning R."/>
            <person name="Bay R.A."/>
            <person name="Gillette P."/>
            <person name="Baker A.C."/>
            <person name="Traylor-Knowles N."/>
        </authorList>
    </citation>
    <scope>NUCLEOTIDE SEQUENCE [LARGE SCALE GENOMIC DNA]</scope>
    <source>
        <strain evidence="2">RSMAS</strain>
        <tissue evidence="2">Whole animal</tissue>
    </source>
</reference>
<dbReference type="EMBL" id="RCHS01001705">
    <property type="protein sequence ID" value="RMX51945.1"/>
    <property type="molecule type" value="Genomic_DNA"/>
</dbReference>
<dbReference type="Proteomes" id="UP000275408">
    <property type="component" value="Unassembled WGS sequence"/>
</dbReference>
<organism evidence="2 3">
    <name type="scientific">Pocillopora damicornis</name>
    <name type="common">Cauliflower coral</name>
    <name type="synonym">Millepora damicornis</name>
    <dbReference type="NCBI Taxonomy" id="46731"/>
    <lineage>
        <taxon>Eukaryota</taxon>
        <taxon>Metazoa</taxon>
        <taxon>Cnidaria</taxon>
        <taxon>Anthozoa</taxon>
        <taxon>Hexacorallia</taxon>
        <taxon>Scleractinia</taxon>
        <taxon>Astrocoeniina</taxon>
        <taxon>Pocilloporidae</taxon>
        <taxon>Pocillopora</taxon>
    </lineage>
</organism>
<feature type="coiled-coil region" evidence="1">
    <location>
        <begin position="17"/>
        <end position="65"/>
    </location>
</feature>
<keyword evidence="1" id="KW-0175">Coiled coil</keyword>
<name>A0A3M6UE95_POCDA</name>
<evidence type="ECO:0000256" key="1">
    <source>
        <dbReference type="SAM" id="Coils"/>
    </source>
</evidence>
<evidence type="ECO:0000313" key="2">
    <source>
        <dbReference type="EMBL" id="RMX51945.1"/>
    </source>
</evidence>
<keyword evidence="3" id="KW-1185">Reference proteome</keyword>
<evidence type="ECO:0000313" key="3">
    <source>
        <dbReference type="Proteomes" id="UP000275408"/>
    </source>
</evidence>
<sequence length="114" mass="13779">MEPAQERKPVQSALYTIKDGQIELARLQQQLTRLEERFDKYFCRLDELEESCQRIQKEFESAEQMIKEEHEFLHEQLTNRKTEKEAAPQCVRRSVRIERKKILRPIKEEKTDMA</sequence>